<evidence type="ECO:0000259" key="1">
    <source>
        <dbReference type="Pfam" id="PF00646"/>
    </source>
</evidence>
<dbReference type="InParanoid" id="G0NFB9"/>
<dbReference type="AlphaFoldDB" id="G0NFB9"/>
<dbReference type="EMBL" id="GL379875">
    <property type="protein sequence ID" value="EGT59179.1"/>
    <property type="molecule type" value="Genomic_DNA"/>
</dbReference>
<protein>
    <recommendedName>
        <fullName evidence="1">F-box domain-containing protein</fullName>
    </recommendedName>
</protein>
<gene>
    <name evidence="2" type="ORF">CAEBREN_10164</name>
</gene>
<name>G0NFB9_CAEBE</name>
<proteinExistence type="predicted"/>
<sequence length="412" mass="47957">MNIFARCMPAALPDPIKNPGKPSPLRKLAEAAPRAFNMILSMLTIFDLFALSLVSEKWKRLVHAYHTAVPDNALQCIRLIATTKTEKISITRNEEDKEFWIWEFDSSFNFFNSVFSPSVPVLESLICWKEETEDDAEANGTITRHTLKVRTAEWKAIEKLLEHMFSIFEFRSKIIYFDLDWQSFGTIGFLDSMKQHGFDTYSYQGRNEVEWFLRRILTEQEPTKNLYFDCTTSKEFRFKIEQLNVENHFHVEQSRGIAIGEVLQLMDKGTKQICLHGTSFGKFEFKILVVTLRNMELPKWKKLNLELNKEINVFNCFEDEEILSIKTPTDRNAVIETKTLYTFPLQTDNNYISSDNVGFHIKREDGTIMTATLFGRYFACVYLQDSDAELLSIISSLDHTIDDLHFEYDSLV</sequence>
<accession>G0NFB9</accession>
<dbReference type="Proteomes" id="UP000008068">
    <property type="component" value="Unassembled WGS sequence"/>
</dbReference>
<dbReference type="PANTHER" id="PTHR21503:SF31">
    <property type="entry name" value="F-BOX DOMAIN-CONTAINING PROTEIN"/>
    <property type="match status" value="1"/>
</dbReference>
<keyword evidence="3" id="KW-1185">Reference proteome</keyword>
<organism evidence="3">
    <name type="scientific">Caenorhabditis brenneri</name>
    <name type="common">Nematode worm</name>
    <dbReference type="NCBI Taxonomy" id="135651"/>
    <lineage>
        <taxon>Eukaryota</taxon>
        <taxon>Metazoa</taxon>
        <taxon>Ecdysozoa</taxon>
        <taxon>Nematoda</taxon>
        <taxon>Chromadorea</taxon>
        <taxon>Rhabditida</taxon>
        <taxon>Rhabditina</taxon>
        <taxon>Rhabditomorpha</taxon>
        <taxon>Rhabditoidea</taxon>
        <taxon>Rhabditidae</taxon>
        <taxon>Peloderinae</taxon>
        <taxon>Caenorhabditis</taxon>
    </lineage>
</organism>
<feature type="domain" description="F-box" evidence="1">
    <location>
        <begin position="37"/>
        <end position="62"/>
    </location>
</feature>
<evidence type="ECO:0000313" key="2">
    <source>
        <dbReference type="EMBL" id="EGT59179.1"/>
    </source>
</evidence>
<evidence type="ECO:0000313" key="3">
    <source>
        <dbReference type="Proteomes" id="UP000008068"/>
    </source>
</evidence>
<dbReference type="HOGENOM" id="CLU_667696_0_0_1"/>
<dbReference type="InterPro" id="IPR001810">
    <property type="entry name" value="F-box_dom"/>
</dbReference>
<reference evidence="3" key="1">
    <citation type="submission" date="2011-07" db="EMBL/GenBank/DDBJ databases">
        <authorList>
            <consortium name="Caenorhabditis brenneri Sequencing and Analysis Consortium"/>
            <person name="Wilson R.K."/>
        </authorList>
    </citation>
    <scope>NUCLEOTIDE SEQUENCE [LARGE SCALE GENOMIC DNA]</scope>
    <source>
        <strain evidence="3">PB2801</strain>
    </source>
</reference>
<dbReference type="PANTHER" id="PTHR21503">
    <property type="entry name" value="F-BOX-CONTAINING HYPOTHETICAL PROTEIN C.ELEGANS"/>
    <property type="match status" value="1"/>
</dbReference>
<dbReference type="Pfam" id="PF00646">
    <property type="entry name" value="F-box"/>
    <property type="match status" value="1"/>
</dbReference>